<dbReference type="EMBL" id="QHBU01000058">
    <property type="protein sequence ID" value="PZR82790.1"/>
    <property type="molecule type" value="Genomic_DNA"/>
</dbReference>
<evidence type="ECO:0000256" key="1">
    <source>
        <dbReference type="ARBA" id="ARBA00022603"/>
    </source>
</evidence>
<dbReference type="InterPro" id="IPR029063">
    <property type="entry name" value="SAM-dependent_MTases_sf"/>
</dbReference>
<dbReference type="PANTHER" id="PTHR43542">
    <property type="entry name" value="METHYLTRANSFERASE"/>
    <property type="match status" value="1"/>
</dbReference>
<evidence type="ECO:0000313" key="3">
    <source>
        <dbReference type="EMBL" id="MBJ7593937.1"/>
    </source>
</evidence>
<gene>
    <name evidence="4" type="primary">rsmD</name>
    <name evidence="4" type="ORF">DLM65_03075</name>
    <name evidence="3" type="ORF">JF886_03595</name>
</gene>
<proteinExistence type="predicted"/>
<dbReference type="CDD" id="cd02440">
    <property type="entry name" value="AdoMet_MTases"/>
    <property type="match status" value="1"/>
</dbReference>
<dbReference type="Proteomes" id="UP000248724">
    <property type="component" value="Unassembled WGS sequence"/>
</dbReference>
<dbReference type="NCBIfam" id="TIGR00095">
    <property type="entry name" value="16S rRNA (guanine(966)-N(2))-methyltransferase RsmD"/>
    <property type="match status" value="1"/>
</dbReference>
<evidence type="ECO:0000256" key="2">
    <source>
        <dbReference type="ARBA" id="ARBA00022679"/>
    </source>
</evidence>
<dbReference type="Proteomes" id="UP000606991">
    <property type="component" value="Unassembled WGS sequence"/>
</dbReference>
<dbReference type="Gene3D" id="3.40.50.150">
    <property type="entry name" value="Vaccinia Virus protein VP39"/>
    <property type="match status" value="1"/>
</dbReference>
<reference evidence="3 6" key="3">
    <citation type="submission" date="2020-10" db="EMBL/GenBank/DDBJ databases">
        <title>Ca. Dormibacterota MAGs.</title>
        <authorList>
            <person name="Montgomery K."/>
        </authorList>
    </citation>
    <scope>NUCLEOTIDE SEQUENCE [LARGE SCALE GENOMIC DNA]</scope>
    <source>
        <strain evidence="3">SC8812_S17_18</strain>
    </source>
</reference>
<organism evidence="4 5">
    <name type="scientific">Candidatus Aeolococcus gillhamiae</name>
    <dbReference type="NCBI Taxonomy" id="3127015"/>
    <lineage>
        <taxon>Bacteria</taxon>
        <taxon>Bacillati</taxon>
        <taxon>Candidatus Dormiibacterota</taxon>
        <taxon>Candidatus Dormibacteria</taxon>
        <taxon>Candidatus Aeolococcales</taxon>
        <taxon>Candidatus Aeolococcaceae</taxon>
        <taxon>Candidatus Aeolococcus</taxon>
    </lineage>
</organism>
<evidence type="ECO:0000313" key="5">
    <source>
        <dbReference type="Proteomes" id="UP000248724"/>
    </source>
</evidence>
<dbReference type="SUPFAM" id="SSF53335">
    <property type="entry name" value="S-adenosyl-L-methionine-dependent methyltransferases"/>
    <property type="match status" value="1"/>
</dbReference>
<dbReference type="EC" id="2.1.1.171" evidence="3"/>
<evidence type="ECO:0000313" key="4">
    <source>
        <dbReference type="EMBL" id="PZR82790.1"/>
    </source>
</evidence>
<dbReference type="RefSeq" id="WP_337309707.1">
    <property type="nucleotide sequence ID" value="NZ_JAEKNS010000042.1"/>
</dbReference>
<name>A0A2W5ZBK7_9BACT</name>
<dbReference type="Pfam" id="PF03602">
    <property type="entry name" value="Cons_hypoth95"/>
    <property type="match status" value="1"/>
</dbReference>
<accession>A0A934JRY3</accession>
<dbReference type="GO" id="GO:0052913">
    <property type="term" value="F:16S rRNA (guanine(966)-N(2))-methyltransferase activity"/>
    <property type="evidence" value="ECO:0007669"/>
    <property type="project" value="UniProtKB-EC"/>
</dbReference>
<dbReference type="InterPro" id="IPR004398">
    <property type="entry name" value="RNA_MeTrfase_RsmD"/>
</dbReference>
<dbReference type="EMBL" id="JAEKNS010000042">
    <property type="protein sequence ID" value="MBJ7593937.1"/>
    <property type="molecule type" value="Genomic_DNA"/>
</dbReference>
<reference evidence="4 5" key="1">
    <citation type="journal article" date="2017" name="Nature">
        <title>Atmospheric trace gases support primary production in Antarctic desert surface soil.</title>
        <authorList>
            <person name="Ji M."/>
            <person name="Greening C."/>
            <person name="Vanwonterghem I."/>
            <person name="Carere C.R."/>
            <person name="Bay S.K."/>
            <person name="Steen J.A."/>
            <person name="Montgomery K."/>
            <person name="Lines T."/>
            <person name="Beardall J."/>
            <person name="van Dorst J."/>
            <person name="Snape I."/>
            <person name="Stott M.B."/>
            <person name="Hugenholtz P."/>
            <person name="Ferrari B.C."/>
        </authorList>
    </citation>
    <scope>NUCLEOTIDE SEQUENCE [LARGE SCALE GENOMIC DNA]</scope>
    <source>
        <strain evidence="4">RRmetagenome_bin12</strain>
    </source>
</reference>
<accession>A0A2W5ZBK7</accession>
<dbReference type="PIRSF" id="PIRSF004553">
    <property type="entry name" value="CHP00095"/>
    <property type="match status" value="1"/>
</dbReference>
<keyword evidence="2 3" id="KW-0808">Transferase</keyword>
<keyword evidence="1 3" id="KW-0489">Methyltransferase</keyword>
<dbReference type="PANTHER" id="PTHR43542:SF1">
    <property type="entry name" value="METHYLTRANSFERASE"/>
    <property type="match status" value="1"/>
</dbReference>
<protein>
    <submittedName>
        <fullName evidence="4">16S rRNA (Guanine(966)-N(2))-methyltransferase RsmD</fullName>
        <ecNumber evidence="3">2.1.1.171</ecNumber>
    </submittedName>
</protein>
<evidence type="ECO:0000313" key="6">
    <source>
        <dbReference type="Proteomes" id="UP000606991"/>
    </source>
</evidence>
<dbReference type="AlphaFoldDB" id="A0A2W5ZBK7"/>
<reference evidence="4" key="2">
    <citation type="submission" date="2018-05" db="EMBL/GenBank/DDBJ databases">
        <authorList>
            <person name="Ferrari B."/>
        </authorList>
    </citation>
    <scope>NUCLEOTIDE SEQUENCE</scope>
    <source>
        <strain evidence="4">RRmetagenome_bin12</strain>
    </source>
</reference>
<sequence length="193" mass="20856">MPTTAQTRITGGEWRGRRLSTPREQILRPTRAMVREAIFNILGDEVVGATVVDIFAGAGTVGFEALSRGAAQAVFVDRDERALAHVRATAQALGCAERCQVIRADALGWVRSRPAELRAGDVVFLDAPYRDDTGNAVLDALGEAPPRVVVCEHHRARSLPDRIGGLAVVRHRRYGITDLSVLRPAVTEVGIGE</sequence>
<comment type="caution">
    <text evidence="4">The sequence shown here is derived from an EMBL/GenBank/DDBJ whole genome shotgun (WGS) entry which is preliminary data.</text>
</comment>